<dbReference type="InterPro" id="IPR001267">
    <property type="entry name" value="Thymidine_kinase"/>
</dbReference>
<dbReference type="PANTHER" id="PTHR11441">
    <property type="entry name" value="THYMIDINE KINASE"/>
    <property type="match status" value="1"/>
</dbReference>
<comment type="similarity">
    <text evidence="1 8 12">Belongs to the thymidine kinase family.</text>
</comment>
<dbReference type="GO" id="GO:0004797">
    <property type="term" value="F:thymidine kinase activity"/>
    <property type="evidence" value="ECO:0007669"/>
    <property type="project" value="UniProtKB-UniRule"/>
</dbReference>
<keyword evidence="14" id="KW-1185">Reference proteome</keyword>
<feature type="binding site" evidence="8">
    <location>
        <begin position="15"/>
        <end position="22"/>
    </location>
    <ligand>
        <name>ATP</name>
        <dbReference type="ChEBI" id="CHEBI:30616"/>
    </ligand>
</feature>
<dbReference type="OrthoDB" id="9781579at2"/>
<reference evidence="14" key="1">
    <citation type="submission" date="2017-02" db="EMBL/GenBank/DDBJ databases">
        <authorList>
            <person name="Varghese N."/>
            <person name="Submissions S."/>
        </authorList>
    </citation>
    <scope>NUCLEOTIDE SEQUENCE [LARGE SCALE GENOMIC DNA]</scope>
    <source>
        <strain evidence="14">ATCC 27862</strain>
    </source>
</reference>
<feature type="binding site" evidence="8">
    <location>
        <position position="148"/>
    </location>
    <ligand>
        <name>Zn(2+)</name>
        <dbReference type="ChEBI" id="CHEBI:29105"/>
    </ligand>
</feature>
<keyword evidence="3 8" id="KW-0237">DNA synthesis</keyword>
<evidence type="ECO:0000256" key="3">
    <source>
        <dbReference type="ARBA" id="ARBA00022634"/>
    </source>
</evidence>
<dbReference type="Pfam" id="PF00265">
    <property type="entry name" value="TK"/>
    <property type="match status" value="1"/>
</dbReference>
<dbReference type="Gene3D" id="3.40.50.300">
    <property type="entry name" value="P-loop containing nucleotide triphosphate hydrolases"/>
    <property type="match status" value="1"/>
</dbReference>
<feature type="active site" description="Proton acceptor" evidence="8 9">
    <location>
        <position position="89"/>
    </location>
</feature>
<keyword evidence="4 8" id="KW-0808">Transferase</keyword>
<dbReference type="HAMAP" id="MF_00124">
    <property type="entry name" value="Thymidine_kinase"/>
    <property type="match status" value="1"/>
</dbReference>
<evidence type="ECO:0000256" key="8">
    <source>
        <dbReference type="HAMAP-Rule" id="MF_00124"/>
    </source>
</evidence>
<comment type="catalytic activity">
    <reaction evidence="8 11">
        <text>thymidine + ATP = dTMP + ADP + H(+)</text>
        <dbReference type="Rhea" id="RHEA:19129"/>
        <dbReference type="ChEBI" id="CHEBI:15378"/>
        <dbReference type="ChEBI" id="CHEBI:17748"/>
        <dbReference type="ChEBI" id="CHEBI:30616"/>
        <dbReference type="ChEBI" id="CHEBI:63528"/>
        <dbReference type="ChEBI" id="CHEBI:456216"/>
        <dbReference type="EC" id="2.7.1.21"/>
    </reaction>
</comment>
<organism evidence="13 14">
    <name type="scientific">Mycoplasmopsis verecunda</name>
    <dbReference type="NCBI Taxonomy" id="171291"/>
    <lineage>
        <taxon>Bacteria</taxon>
        <taxon>Bacillati</taxon>
        <taxon>Mycoplasmatota</taxon>
        <taxon>Mycoplasmoidales</taxon>
        <taxon>Metamycoplasmataceae</taxon>
        <taxon>Mycoplasmopsis</taxon>
    </lineage>
</organism>
<dbReference type="PANTHER" id="PTHR11441:SF0">
    <property type="entry name" value="THYMIDINE KINASE, CYTOSOLIC"/>
    <property type="match status" value="1"/>
</dbReference>
<dbReference type="PIRSF" id="PIRSF035805">
    <property type="entry name" value="TK_cell"/>
    <property type="match status" value="1"/>
</dbReference>
<evidence type="ECO:0000256" key="6">
    <source>
        <dbReference type="ARBA" id="ARBA00022777"/>
    </source>
</evidence>
<dbReference type="RefSeq" id="WP_078746869.1">
    <property type="nucleotide sequence ID" value="NZ_CP137850.1"/>
</dbReference>
<dbReference type="GO" id="GO:0008270">
    <property type="term" value="F:zinc ion binding"/>
    <property type="evidence" value="ECO:0007669"/>
    <property type="project" value="UniProtKB-UniRule"/>
</dbReference>
<dbReference type="GO" id="GO:0071897">
    <property type="term" value="P:DNA biosynthetic process"/>
    <property type="evidence" value="ECO:0007669"/>
    <property type="project" value="UniProtKB-KW"/>
</dbReference>
<dbReference type="GO" id="GO:0005524">
    <property type="term" value="F:ATP binding"/>
    <property type="evidence" value="ECO:0007669"/>
    <property type="project" value="UniProtKB-UniRule"/>
</dbReference>
<dbReference type="GO" id="GO:0046104">
    <property type="term" value="P:thymidine metabolic process"/>
    <property type="evidence" value="ECO:0007669"/>
    <property type="project" value="TreeGrafter"/>
</dbReference>
<evidence type="ECO:0000256" key="10">
    <source>
        <dbReference type="PIRSR" id="PIRSR035805-2"/>
    </source>
</evidence>
<keyword evidence="5 8" id="KW-0547">Nucleotide-binding</keyword>
<evidence type="ECO:0000256" key="5">
    <source>
        <dbReference type="ARBA" id="ARBA00022741"/>
    </source>
</evidence>
<dbReference type="EMBL" id="FUXF01000003">
    <property type="protein sequence ID" value="SJZ43645.1"/>
    <property type="molecule type" value="Genomic_DNA"/>
</dbReference>
<dbReference type="InterPro" id="IPR027417">
    <property type="entry name" value="P-loop_NTPase"/>
</dbReference>
<proteinExistence type="inferred from homology"/>
<evidence type="ECO:0000256" key="9">
    <source>
        <dbReference type="PIRSR" id="PIRSR035805-1"/>
    </source>
</evidence>
<gene>
    <name evidence="8" type="primary">tdk</name>
    <name evidence="13" type="ORF">SAMN02745154_00117</name>
</gene>
<sequence length="188" mass="21482">MFWKLKQGYLSVITGPMFAGKSAELIKRLTTLKIAKVKFVVFKPEYDVRFSSDEIVSRTGSRLECIKIKSPQDIWKHIDFGVKAVAFDEVHFFDENIVDHIQELLNRGIKVIVSGLDMDFRGKSFNTTGKLLALADEITKLKAVCVKCYGQANMSYRKVKSEQLHLLGDAEYEARCRICHQKDSNKTK</sequence>
<keyword evidence="8" id="KW-0479">Metal-binding</keyword>
<dbReference type="STRING" id="171291.SAMN02745154_00117"/>
<evidence type="ECO:0000256" key="12">
    <source>
        <dbReference type="RuleBase" id="RU004165"/>
    </source>
</evidence>
<feature type="binding site" evidence="10">
    <location>
        <position position="172"/>
    </location>
    <ligand>
        <name>substrate</name>
    </ligand>
</feature>
<evidence type="ECO:0000256" key="4">
    <source>
        <dbReference type="ARBA" id="ARBA00022679"/>
    </source>
</evidence>
<feature type="binding site" evidence="8">
    <location>
        <position position="176"/>
    </location>
    <ligand>
        <name>Zn(2+)</name>
        <dbReference type="ChEBI" id="CHEBI:29105"/>
    </ligand>
</feature>
<dbReference type="GO" id="GO:0005829">
    <property type="term" value="C:cytosol"/>
    <property type="evidence" value="ECO:0007669"/>
    <property type="project" value="TreeGrafter"/>
</dbReference>
<dbReference type="SUPFAM" id="SSF52540">
    <property type="entry name" value="P-loop containing nucleoside triphosphate hydrolases"/>
    <property type="match status" value="1"/>
</dbReference>
<comment type="subcellular location">
    <subcellularLocation>
        <location evidence="8">Cytoplasm</location>
    </subcellularLocation>
</comment>
<dbReference type="SUPFAM" id="SSF57716">
    <property type="entry name" value="Glucocorticoid receptor-like (DNA-binding domain)"/>
    <property type="match status" value="1"/>
</dbReference>
<accession>A0A1T4KML9</accession>
<dbReference type="NCBIfam" id="NF003296">
    <property type="entry name" value="PRK04296.1-1"/>
    <property type="match status" value="1"/>
</dbReference>
<comment type="subunit">
    <text evidence="8">Homotetramer.</text>
</comment>
<evidence type="ECO:0000256" key="1">
    <source>
        <dbReference type="ARBA" id="ARBA00007587"/>
    </source>
</evidence>
<dbReference type="Gene3D" id="3.30.60.20">
    <property type="match status" value="1"/>
</dbReference>
<feature type="binding site" evidence="8">
    <location>
        <begin position="88"/>
        <end position="91"/>
    </location>
    <ligand>
        <name>ATP</name>
        <dbReference type="ChEBI" id="CHEBI:30616"/>
    </ligand>
</feature>
<feature type="binding site" evidence="8">
    <location>
        <position position="179"/>
    </location>
    <ligand>
        <name>Zn(2+)</name>
        <dbReference type="ChEBI" id="CHEBI:29105"/>
    </ligand>
</feature>
<evidence type="ECO:0000313" key="13">
    <source>
        <dbReference type="EMBL" id="SJZ43645.1"/>
    </source>
</evidence>
<feature type="binding site" evidence="8">
    <location>
        <position position="145"/>
    </location>
    <ligand>
        <name>Zn(2+)</name>
        <dbReference type="ChEBI" id="CHEBI:29105"/>
    </ligand>
</feature>
<evidence type="ECO:0000256" key="11">
    <source>
        <dbReference type="RuleBase" id="RU000544"/>
    </source>
</evidence>
<dbReference type="Proteomes" id="UP000190389">
    <property type="component" value="Unassembled WGS sequence"/>
</dbReference>
<evidence type="ECO:0000256" key="7">
    <source>
        <dbReference type="ARBA" id="ARBA00022840"/>
    </source>
</evidence>
<evidence type="ECO:0000313" key="14">
    <source>
        <dbReference type="Proteomes" id="UP000190389"/>
    </source>
</evidence>
<name>A0A1T4KML9_9BACT</name>
<keyword evidence="8" id="KW-0963">Cytoplasm</keyword>
<keyword evidence="7 8" id="KW-0067">ATP-binding</keyword>
<protein>
    <recommendedName>
        <fullName evidence="2 8">Thymidine kinase</fullName>
        <ecNumber evidence="2 8">2.7.1.21</ecNumber>
    </recommendedName>
</protein>
<dbReference type="AlphaFoldDB" id="A0A1T4KML9"/>
<keyword evidence="8" id="KW-0862">Zinc</keyword>
<dbReference type="EC" id="2.7.1.21" evidence="2 8"/>
<keyword evidence="6 8" id="KW-0418">Kinase</keyword>
<evidence type="ECO:0000256" key="2">
    <source>
        <dbReference type="ARBA" id="ARBA00012118"/>
    </source>
</evidence>